<organism evidence="1 2">
    <name type="scientific">Fusobacterium mortiferum</name>
    <dbReference type="NCBI Taxonomy" id="850"/>
    <lineage>
        <taxon>Bacteria</taxon>
        <taxon>Fusobacteriati</taxon>
        <taxon>Fusobacteriota</taxon>
        <taxon>Fusobacteriia</taxon>
        <taxon>Fusobacteriales</taxon>
        <taxon>Fusobacteriaceae</taxon>
        <taxon>Fusobacterium</taxon>
    </lineage>
</organism>
<evidence type="ECO:0000313" key="1">
    <source>
        <dbReference type="EMBL" id="RHF70731.1"/>
    </source>
</evidence>
<sequence>MKKFIILFMIIHIFSYANYLISNSEIVLFYDKSYNSVHYMRGDIFQGIDISRIEGKLILDGEKVISVNKYFESANLIPQTNILKLNYNIDGKYLTVNIIPSMIEKDKLYFVVEFVNFLKDNRKVDFAFRIAPQYDNKYVEYNESKDSYGYDRFYFKSENYKGETYIARDSVIEELMLEKVEGKIKKYQDDNMYYIIHNVDYNKPIEFVVKFYRDFEENKKEEGTEVLSKELAYWENVNSNIKFLDRRNNFFNQLRNLEVMVSRAVIPNQISYNTSDESLNTKMKLYYLTSKYDKNFNPSKFLEDLYSKKSENQKVVYYTFLFKYLNVSGDYLAPKLLNEKIIPEVESILGYLEEENEEIINIRDNINNYYWYYELINNIENRPEFVEKRDFILAKKKLLLDYINKNYVLDDGLKIRKESSESYYKNIRFMSFLPKEKQLKILKEDYKKYYNRFYGLLKPKGEERIDLGYNLDFIIKLYENGERDLADILFANLETYIRRNDYYIIPDIYPDKDNPAGIYGELLYLYFIAAENKERYGN</sequence>
<dbReference type="EMBL" id="QRHL01000022">
    <property type="protein sequence ID" value="RHF70731.1"/>
    <property type="molecule type" value="Genomic_DNA"/>
</dbReference>
<gene>
    <name evidence="1" type="ORF">DW663_10045</name>
</gene>
<accession>A0A414PQC7</accession>
<evidence type="ECO:0000313" key="2">
    <source>
        <dbReference type="Proteomes" id="UP000284676"/>
    </source>
</evidence>
<reference evidence="1 2" key="1">
    <citation type="submission" date="2018-08" db="EMBL/GenBank/DDBJ databases">
        <title>A genome reference for cultivated species of the human gut microbiota.</title>
        <authorList>
            <person name="Zou Y."/>
            <person name="Xue W."/>
            <person name="Luo G."/>
        </authorList>
    </citation>
    <scope>NUCLEOTIDE SEQUENCE [LARGE SCALE GENOMIC DNA]</scope>
    <source>
        <strain evidence="1 2">AM25-1</strain>
    </source>
</reference>
<proteinExistence type="predicted"/>
<dbReference type="AlphaFoldDB" id="A0A414PQC7"/>
<comment type="caution">
    <text evidence="1">The sequence shown here is derived from an EMBL/GenBank/DDBJ whole genome shotgun (WGS) entry which is preliminary data.</text>
</comment>
<dbReference type="RefSeq" id="WP_117708916.1">
    <property type="nucleotide sequence ID" value="NZ_QSTZ01000009.1"/>
</dbReference>
<name>A0A414PQC7_FUSMR</name>
<protein>
    <submittedName>
        <fullName evidence="1">Uncharacterized protein</fullName>
    </submittedName>
</protein>
<dbReference type="Proteomes" id="UP000284676">
    <property type="component" value="Unassembled WGS sequence"/>
</dbReference>